<dbReference type="InterPro" id="IPR000760">
    <property type="entry name" value="Inositol_monophosphatase-like"/>
</dbReference>
<dbReference type="AlphaFoldDB" id="A0A447I9F2"/>
<sequence length="289" mass="31043">MTMTSAADIARLAEHAARQAGMVIREAFLAAAAGEALGVEEKHGHADIVTVLDRQSERLIRDIIHAQLPQSRILGEESGWDGTGDIIWYVDPIDGTSNFASGLPFFCVSIAAVRADNTPIAGIIYDPMADEMFSTHGGKLWLNGAAIRPASRAHRDQDAELLTNLPREGKRPSPGEMERFGTLVTHFRAVRRLGSAALQLAYVAVGRAAVNYDENCHPWDIAAGLQLVAASGGRVLCWRPDRDLPVADPMAELAELDRILVTTPGYDVENSVVLSGWASLSQGAALGLN</sequence>
<protein>
    <recommendedName>
        <fullName evidence="8">Inositol-1-monophosphatase</fullName>
        <ecNumber evidence="8">3.1.3.25</ecNumber>
    </recommendedName>
</protein>
<evidence type="ECO:0000256" key="6">
    <source>
        <dbReference type="ARBA" id="ARBA00022842"/>
    </source>
</evidence>
<dbReference type="EMBL" id="UZWD01000020">
    <property type="protein sequence ID" value="VDS04171.1"/>
    <property type="molecule type" value="Genomic_DNA"/>
</dbReference>
<feature type="binding site" evidence="7">
    <location>
        <position position="220"/>
    </location>
    <ligand>
        <name>Mg(2+)</name>
        <dbReference type="ChEBI" id="CHEBI:18420"/>
        <label>2</label>
    </ligand>
</feature>
<dbReference type="GO" id="GO:0006020">
    <property type="term" value="P:inositol metabolic process"/>
    <property type="evidence" value="ECO:0007669"/>
    <property type="project" value="TreeGrafter"/>
</dbReference>
<evidence type="ECO:0000256" key="7">
    <source>
        <dbReference type="PIRSR" id="PIRSR600760-2"/>
    </source>
</evidence>
<comment type="similarity">
    <text evidence="3 8">Belongs to the inositol monophosphatase superfamily.</text>
</comment>
<dbReference type="CDD" id="cd01639">
    <property type="entry name" value="IMPase"/>
    <property type="match status" value="1"/>
</dbReference>
<dbReference type="GO" id="GO:0007165">
    <property type="term" value="P:signal transduction"/>
    <property type="evidence" value="ECO:0007669"/>
    <property type="project" value="TreeGrafter"/>
</dbReference>
<evidence type="ECO:0000256" key="3">
    <source>
        <dbReference type="ARBA" id="ARBA00009759"/>
    </source>
</evidence>
<evidence type="ECO:0000256" key="1">
    <source>
        <dbReference type="ARBA" id="ARBA00001033"/>
    </source>
</evidence>
<keyword evidence="10" id="KW-1185">Reference proteome</keyword>
<dbReference type="PANTHER" id="PTHR20854">
    <property type="entry name" value="INOSITOL MONOPHOSPHATASE"/>
    <property type="match status" value="1"/>
</dbReference>
<evidence type="ECO:0000256" key="5">
    <source>
        <dbReference type="ARBA" id="ARBA00022801"/>
    </source>
</evidence>
<dbReference type="OrthoDB" id="9785695at2"/>
<feature type="binding site" evidence="7">
    <location>
        <position position="91"/>
    </location>
    <ligand>
        <name>Mg(2+)</name>
        <dbReference type="ChEBI" id="CHEBI:18420"/>
        <label>1</label>
        <note>catalytic</note>
    </ligand>
</feature>
<organism evidence="9 10">
    <name type="scientific">Devosia equisanguinis</name>
    <dbReference type="NCBI Taxonomy" id="2490941"/>
    <lineage>
        <taxon>Bacteria</taxon>
        <taxon>Pseudomonadati</taxon>
        <taxon>Pseudomonadota</taxon>
        <taxon>Alphaproteobacteria</taxon>
        <taxon>Hyphomicrobiales</taxon>
        <taxon>Devosiaceae</taxon>
        <taxon>Devosia</taxon>
    </lineage>
</organism>
<keyword evidence="4 7" id="KW-0479">Metal-binding</keyword>
<keyword evidence="6 7" id="KW-0460">Magnesium</keyword>
<feature type="binding site" evidence="7">
    <location>
        <position position="76"/>
    </location>
    <ligand>
        <name>Mg(2+)</name>
        <dbReference type="ChEBI" id="CHEBI:18420"/>
        <label>1</label>
        <note>catalytic</note>
    </ligand>
</feature>
<dbReference type="InterPro" id="IPR033942">
    <property type="entry name" value="IMPase"/>
</dbReference>
<keyword evidence="5 8" id="KW-0378">Hydrolase</keyword>
<dbReference type="GO" id="GO:0046872">
    <property type="term" value="F:metal ion binding"/>
    <property type="evidence" value="ECO:0007669"/>
    <property type="project" value="UniProtKB-KW"/>
</dbReference>
<comment type="catalytic activity">
    <reaction evidence="1 8">
        <text>a myo-inositol phosphate + H2O = myo-inositol + phosphate</text>
        <dbReference type="Rhea" id="RHEA:24056"/>
        <dbReference type="ChEBI" id="CHEBI:15377"/>
        <dbReference type="ChEBI" id="CHEBI:17268"/>
        <dbReference type="ChEBI" id="CHEBI:43474"/>
        <dbReference type="ChEBI" id="CHEBI:84139"/>
        <dbReference type="EC" id="3.1.3.25"/>
    </reaction>
</comment>
<evidence type="ECO:0000313" key="9">
    <source>
        <dbReference type="EMBL" id="VDS04171.1"/>
    </source>
</evidence>
<accession>A0A447I9F2</accession>
<name>A0A447I9F2_9HYPH</name>
<dbReference type="Proteomes" id="UP000268844">
    <property type="component" value="Unassembled WGS sequence"/>
</dbReference>
<evidence type="ECO:0000313" key="10">
    <source>
        <dbReference type="Proteomes" id="UP000268844"/>
    </source>
</evidence>
<dbReference type="Gene3D" id="3.40.190.80">
    <property type="match status" value="1"/>
</dbReference>
<dbReference type="GO" id="GO:0008934">
    <property type="term" value="F:inositol monophosphate 1-phosphatase activity"/>
    <property type="evidence" value="ECO:0007669"/>
    <property type="project" value="InterPro"/>
</dbReference>
<comment type="cofactor">
    <cofactor evidence="2 7 8">
        <name>Mg(2+)</name>
        <dbReference type="ChEBI" id="CHEBI:18420"/>
    </cofactor>
</comment>
<dbReference type="PROSITE" id="PS00629">
    <property type="entry name" value="IMP_1"/>
    <property type="match status" value="1"/>
</dbReference>
<dbReference type="PANTHER" id="PTHR20854:SF4">
    <property type="entry name" value="INOSITOL-1-MONOPHOSPHATASE-RELATED"/>
    <property type="match status" value="1"/>
</dbReference>
<dbReference type="SUPFAM" id="SSF56655">
    <property type="entry name" value="Carbohydrate phosphatase"/>
    <property type="match status" value="1"/>
</dbReference>
<proteinExistence type="inferred from homology"/>
<dbReference type="PRINTS" id="PR00377">
    <property type="entry name" value="IMPHPHTASES"/>
</dbReference>
<feature type="binding site" evidence="7">
    <location>
        <position position="94"/>
    </location>
    <ligand>
        <name>Mg(2+)</name>
        <dbReference type="ChEBI" id="CHEBI:18420"/>
        <label>1</label>
        <note>catalytic</note>
    </ligand>
</feature>
<gene>
    <name evidence="9" type="primary">suhB_2</name>
    <name evidence="9" type="ORF">DEVEQU_01302</name>
</gene>
<evidence type="ECO:0000256" key="4">
    <source>
        <dbReference type="ARBA" id="ARBA00022723"/>
    </source>
</evidence>
<evidence type="ECO:0000256" key="2">
    <source>
        <dbReference type="ARBA" id="ARBA00001946"/>
    </source>
</evidence>
<evidence type="ECO:0000256" key="8">
    <source>
        <dbReference type="RuleBase" id="RU364068"/>
    </source>
</evidence>
<dbReference type="EC" id="3.1.3.25" evidence="8"/>
<dbReference type="Gene3D" id="3.30.540.10">
    <property type="entry name" value="Fructose-1,6-Bisphosphatase, subunit A, domain 1"/>
    <property type="match status" value="1"/>
</dbReference>
<reference evidence="9 10" key="1">
    <citation type="submission" date="2018-12" db="EMBL/GenBank/DDBJ databases">
        <authorList>
            <person name="Criscuolo A."/>
        </authorList>
    </citation>
    <scope>NUCLEOTIDE SEQUENCE [LARGE SCALE GENOMIC DNA]</scope>
    <source>
        <strain evidence="9">ACIP1116281</strain>
    </source>
</reference>
<dbReference type="Pfam" id="PF00459">
    <property type="entry name" value="Inositol_P"/>
    <property type="match status" value="1"/>
</dbReference>
<dbReference type="InterPro" id="IPR020583">
    <property type="entry name" value="Inositol_monoP_metal-BS"/>
</dbReference>
<feature type="binding site" evidence="7">
    <location>
        <position position="93"/>
    </location>
    <ligand>
        <name>Mg(2+)</name>
        <dbReference type="ChEBI" id="CHEBI:18420"/>
        <label>2</label>
    </ligand>
</feature>
<dbReference type="RefSeq" id="WP_126149763.1">
    <property type="nucleotide sequence ID" value="NZ_JBHTMH010000001.1"/>
</dbReference>